<protein>
    <recommendedName>
        <fullName evidence="1">GRF-like zinc ribbon domain-containing protein</fullName>
    </recommendedName>
</protein>
<sequence length="142" mass="15947">MDSDQTVTVAFDIESSRLVQLAPPPQAPPRCPRCRRTGVEQTTRPSNRKGNAGRVYYKCQPCNKFLCFIDHRGNDPSNPPCHCGVSSKTQMAGPEKRISRGLHYVCRLGCCDFYQPYRNGQGQHLTVSSDDLAEHLIKLRIV</sequence>
<dbReference type="EMBL" id="KZ852146">
    <property type="protein sequence ID" value="RDH26452.1"/>
    <property type="molecule type" value="Genomic_DNA"/>
</dbReference>
<evidence type="ECO:0000313" key="3">
    <source>
        <dbReference type="Proteomes" id="UP000253729"/>
    </source>
</evidence>
<evidence type="ECO:0000259" key="1">
    <source>
        <dbReference type="Pfam" id="PF23549"/>
    </source>
</evidence>
<dbReference type="Pfam" id="PF23549">
    <property type="entry name" value="Zn_ribbon_GRF_2"/>
    <property type="match status" value="1"/>
</dbReference>
<name>A0A3F3PI95_9EURO</name>
<proteinExistence type="predicted"/>
<dbReference type="RefSeq" id="XP_026619474.1">
    <property type="nucleotide sequence ID" value="XM_026768483.1"/>
</dbReference>
<accession>A0A3F3PI95</accession>
<keyword evidence="3" id="KW-1185">Reference proteome</keyword>
<reference evidence="2 3" key="1">
    <citation type="submission" date="2018-07" db="EMBL/GenBank/DDBJ databases">
        <title>The genomes of Aspergillus section Nigri reveals drivers in fungal speciation.</title>
        <authorList>
            <consortium name="DOE Joint Genome Institute"/>
            <person name="Vesth T.C."/>
            <person name="Nybo J."/>
            <person name="Theobald S."/>
            <person name="Brandl J."/>
            <person name="Frisvad J.C."/>
            <person name="Nielsen K.F."/>
            <person name="Lyhne E.K."/>
            <person name="Kogle M.E."/>
            <person name="Kuo A."/>
            <person name="Riley R."/>
            <person name="Clum A."/>
            <person name="Nolan M."/>
            <person name="Lipzen A."/>
            <person name="Salamov A."/>
            <person name="Henrissat B."/>
            <person name="Wiebenga A."/>
            <person name="De vries R.P."/>
            <person name="Grigoriev I.V."/>
            <person name="Mortensen U.H."/>
            <person name="Andersen M.R."/>
            <person name="Baker S.E."/>
        </authorList>
    </citation>
    <scope>NUCLEOTIDE SEQUENCE [LARGE SCALE GENOMIC DNA]</scope>
    <source>
        <strain evidence="2 3">CBS 139.54b</strain>
    </source>
</reference>
<dbReference type="InterPro" id="IPR056444">
    <property type="entry name" value="Zn_ribbon_GRF_2"/>
</dbReference>
<gene>
    <name evidence="2" type="ORF">BDQ94DRAFT_155533</name>
</gene>
<evidence type="ECO:0000313" key="2">
    <source>
        <dbReference type="EMBL" id="RDH26452.1"/>
    </source>
</evidence>
<dbReference type="GeneID" id="38136839"/>
<organism evidence="2 3">
    <name type="scientific">Aspergillus welwitschiae</name>
    <dbReference type="NCBI Taxonomy" id="1341132"/>
    <lineage>
        <taxon>Eukaryota</taxon>
        <taxon>Fungi</taxon>
        <taxon>Dikarya</taxon>
        <taxon>Ascomycota</taxon>
        <taxon>Pezizomycotina</taxon>
        <taxon>Eurotiomycetes</taxon>
        <taxon>Eurotiomycetidae</taxon>
        <taxon>Eurotiales</taxon>
        <taxon>Aspergillaceae</taxon>
        <taxon>Aspergillus</taxon>
        <taxon>Aspergillus subgen. Circumdati</taxon>
    </lineage>
</organism>
<dbReference type="AlphaFoldDB" id="A0A3F3PI95"/>
<feature type="domain" description="GRF-like zinc ribbon" evidence="1">
    <location>
        <begin position="28"/>
        <end position="72"/>
    </location>
</feature>
<dbReference type="Proteomes" id="UP000253729">
    <property type="component" value="Unassembled WGS sequence"/>
</dbReference>